<name>A0ABY6LAJ2_9ARAC</name>
<dbReference type="InterPro" id="IPR057670">
    <property type="entry name" value="SH3_retrovirus"/>
</dbReference>
<sequence>MTDDALKAKAGEDTQSEMTLALSKPTNPPQKDNDELRENKRIVVIKEPKAEDEIERREIAVRIREDLNKPSTSGYKPKFGNQQKQTGNSHNEKAANCLIAKNQEKSEQEWIIDSGATSHMTSCFELLKDSENKEKKIILADDTQIESKAIGNVKIKTKEENLLILKDVLFVPQIKGNLLSVGKLVQDYQRIIFSKDKCTIIDFKDQVILEAPKIYDFYIINSSVIQGMKKIKSSKKPFKIIEKIQTSQSLELLHIDLIGPIKEESIGKARFILTIVYDYSRKLFTRFLKAKSETQEILKEFIEYIENTTNKIIKKFRSDNGTEFNNQELESYLKRKGIEHQRTTFFSPAQNGRCERANRSLIEGTRAQLIESGLPIKFWAEAMNTYTYLKNRTPSYNNTNKTPEEMFTGRKPTVSHLKVFGCKVEFWTPKHKRSKFEKITKTGIFVGYSSCRKAYRICNPENFTITETRDVAFLENQKGAELLTSNEQDSTDYSIIKIEGPAEEETNSSSGDEESSVEIQNPASNTRYNFRHIDQASIMNQV</sequence>
<evidence type="ECO:0000313" key="4">
    <source>
        <dbReference type="EMBL" id="UYV78168.1"/>
    </source>
</evidence>
<feature type="compositionally biased region" description="Acidic residues" evidence="2">
    <location>
        <begin position="501"/>
        <end position="516"/>
    </location>
</feature>
<keyword evidence="1" id="KW-0378">Hydrolase</keyword>
<feature type="compositionally biased region" description="Polar residues" evidence="2">
    <location>
        <begin position="517"/>
        <end position="526"/>
    </location>
</feature>
<feature type="region of interest" description="Disordered" evidence="2">
    <location>
        <begin position="499"/>
        <end position="526"/>
    </location>
</feature>
<feature type="compositionally biased region" description="Basic and acidic residues" evidence="2">
    <location>
        <begin position="1"/>
        <end position="12"/>
    </location>
</feature>
<organism evidence="4 5">
    <name type="scientific">Cordylochernes scorpioides</name>
    <dbReference type="NCBI Taxonomy" id="51811"/>
    <lineage>
        <taxon>Eukaryota</taxon>
        <taxon>Metazoa</taxon>
        <taxon>Ecdysozoa</taxon>
        <taxon>Arthropoda</taxon>
        <taxon>Chelicerata</taxon>
        <taxon>Arachnida</taxon>
        <taxon>Pseudoscorpiones</taxon>
        <taxon>Cheliferoidea</taxon>
        <taxon>Chernetidae</taxon>
        <taxon>Cordylochernes</taxon>
    </lineage>
</organism>
<keyword evidence="5" id="KW-1185">Reference proteome</keyword>
<dbReference type="InterPro" id="IPR039537">
    <property type="entry name" value="Retrotran_Ty1/copia-like"/>
</dbReference>
<feature type="domain" description="Integrase catalytic" evidence="3">
    <location>
        <begin position="233"/>
        <end position="411"/>
    </location>
</feature>
<feature type="region of interest" description="Disordered" evidence="2">
    <location>
        <begin position="68"/>
        <end position="90"/>
    </location>
</feature>
<dbReference type="Gene3D" id="3.30.420.10">
    <property type="entry name" value="Ribonuclease H-like superfamily/Ribonuclease H"/>
    <property type="match status" value="1"/>
</dbReference>
<dbReference type="PROSITE" id="PS50994">
    <property type="entry name" value="INTEGRASE"/>
    <property type="match status" value="1"/>
</dbReference>
<proteinExistence type="predicted"/>
<reference evidence="4 5" key="1">
    <citation type="submission" date="2022-01" db="EMBL/GenBank/DDBJ databases">
        <title>A chromosomal length assembly of Cordylochernes scorpioides.</title>
        <authorList>
            <person name="Zeh D."/>
            <person name="Zeh J."/>
        </authorList>
    </citation>
    <scope>NUCLEOTIDE SEQUENCE [LARGE SCALE GENOMIC DNA]</scope>
    <source>
        <strain evidence="4">IN4F17</strain>
        <tissue evidence="4">Whole Body</tissue>
    </source>
</reference>
<dbReference type="Proteomes" id="UP001235939">
    <property type="component" value="Chromosome 16"/>
</dbReference>
<dbReference type="EMBL" id="CP092878">
    <property type="protein sequence ID" value="UYV78168.1"/>
    <property type="molecule type" value="Genomic_DNA"/>
</dbReference>
<evidence type="ECO:0000259" key="3">
    <source>
        <dbReference type="PROSITE" id="PS50994"/>
    </source>
</evidence>
<feature type="region of interest" description="Disordered" evidence="2">
    <location>
        <begin position="1"/>
        <end position="39"/>
    </location>
</feature>
<accession>A0ABY6LAJ2</accession>
<dbReference type="InterPro" id="IPR036397">
    <property type="entry name" value="RNaseH_sf"/>
</dbReference>
<dbReference type="InterPro" id="IPR001584">
    <property type="entry name" value="Integrase_cat-core"/>
</dbReference>
<dbReference type="Pfam" id="PF00665">
    <property type="entry name" value="rve"/>
    <property type="match status" value="1"/>
</dbReference>
<gene>
    <name evidence="4" type="ORF">LAZ67_16000354</name>
</gene>
<dbReference type="InterPro" id="IPR054722">
    <property type="entry name" value="PolX-like_BBD"/>
</dbReference>
<evidence type="ECO:0000256" key="2">
    <source>
        <dbReference type="SAM" id="MobiDB-lite"/>
    </source>
</evidence>
<dbReference type="SUPFAM" id="SSF53098">
    <property type="entry name" value="Ribonuclease H-like"/>
    <property type="match status" value="1"/>
</dbReference>
<dbReference type="PANTHER" id="PTHR42648">
    <property type="entry name" value="TRANSPOSASE, PUTATIVE-RELATED"/>
    <property type="match status" value="1"/>
</dbReference>
<keyword evidence="1" id="KW-0645">Protease</keyword>
<evidence type="ECO:0000313" key="5">
    <source>
        <dbReference type="Proteomes" id="UP001235939"/>
    </source>
</evidence>
<protein>
    <recommendedName>
        <fullName evidence="3">Integrase catalytic domain-containing protein</fullName>
    </recommendedName>
</protein>
<dbReference type="Pfam" id="PF22936">
    <property type="entry name" value="Pol_BBD"/>
    <property type="match status" value="1"/>
</dbReference>
<dbReference type="Pfam" id="PF25597">
    <property type="entry name" value="SH3_retrovirus"/>
    <property type="match status" value="1"/>
</dbReference>
<dbReference type="InterPro" id="IPR012337">
    <property type="entry name" value="RNaseH-like_sf"/>
</dbReference>
<dbReference type="PANTHER" id="PTHR42648:SF31">
    <property type="entry name" value="RNA-DIRECTED DNA POLYMERASE"/>
    <property type="match status" value="1"/>
</dbReference>
<evidence type="ECO:0000256" key="1">
    <source>
        <dbReference type="ARBA" id="ARBA00022670"/>
    </source>
</evidence>
<feature type="compositionally biased region" description="Polar residues" evidence="2">
    <location>
        <begin position="69"/>
        <end position="89"/>
    </location>
</feature>